<gene>
    <name evidence="8" type="ORF">CAUJ_LOCUS1797</name>
</gene>
<reference evidence="8" key="1">
    <citation type="submission" date="2020-10" db="EMBL/GenBank/DDBJ databases">
        <authorList>
            <person name="Kikuchi T."/>
        </authorList>
    </citation>
    <scope>NUCLEOTIDE SEQUENCE</scope>
    <source>
        <strain evidence="8">NKZ352</strain>
    </source>
</reference>
<comment type="subcellular location">
    <subcellularLocation>
        <location evidence="1">Membrane</location>
        <topology evidence="1">Multi-pass membrane protein</topology>
    </subcellularLocation>
</comment>
<feature type="transmembrane region" description="Helical" evidence="6">
    <location>
        <begin position="78"/>
        <end position="96"/>
    </location>
</feature>
<dbReference type="PANTHER" id="PTHR22950">
    <property type="entry name" value="AMINO ACID TRANSPORTER"/>
    <property type="match status" value="1"/>
</dbReference>
<evidence type="ECO:0000313" key="9">
    <source>
        <dbReference type="Proteomes" id="UP000835052"/>
    </source>
</evidence>
<proteinExistence type="predicted"/>
<evidence type="ECO:0000256" key="5">
    <source>
        <dbReference type="SAM" id="MobiDB-lite"/>
    </source>
</evidence>
<evidence type="ECO:0000313" key="8">
    <source>
        <dbReference type="EMBL" id="CAD6185878.1"/>
    </source>
</evidence>
<evidence type="ECO:0000256" key="6">
    <source>
        <dbReference type="SAM" id="Phobius"/>
    </source>
</evidence>
<dbReference type="OrthoDB" id="1684102at2759"/>
<evidence type="ECO:0000259" key="7">
    <source>
        <dbReference type="Pfam" id="PF01490"/>
    </source>
</evidence>
<accession>A0A8S1GSX1</accession>
<feature type="domain" description="Amino acid transporter transmembrane" evidence="7">
    <location>
        <begin position="49"/>
        <end position="98"/>
    </location>
</feature>
<dbReference type="AlphaFoldDB" id="A0A8S1GSX1"/>
<organism evidence="8 9">
    <name type="scientific">Caenorhabditis auriculariae</name>
    <dbReference type="NCBI Taxonomy" id="2777116"/>
    <lineage>
        <taxon>Eukaryota</taxon>
        <taxon>Metazoa</taxon>
        <taxon>Ecdysozoa</taxon>
        <taxon>Nematoda</taxon>
        <taxon>Chromadorea</taxon>
        <taxon>Rhabditida</taxon>
        <taxon>Rhabditina</taxon>
        <taxon>Rhabditomorpha</taxon>
        <taxon>Rhabditoidea</taxon>
        <taxon>Rhabditidae</taxon>
        <taxon>Peloderinae</taxon>
        <taxon>Caenorhabditis</taxon>
    </lineage>
</organism>
<name>A0A8S1GSX1_9PELO</name>
<dbReference type="GO" id="GO:0015179">
    <property type="term" value="F:L-amino acid transmembrane transporter activity"/>
    <property type="evidence" value="ECO:0007669"/>
    <property type="project" value="TreeGrafter"/>
</dbReference>
<evidence type="ECO:0000256" key="1">
    <source>
        <dbReference type="ARBA" id="ARBA00004141"/>
    </source>
</evidence>
<feature type="region of interest" description="Disordered" evidence="5">
    <location>
        <begin position="1"/>
        <end position="32"/>
    </location>
</feature>
<keyword evidence="4 6" id="KW-0472">Membrane</keyword>
<dbReference type="Proteomes" id="UP000835052">
    <property type="component" value="Unassembled WGS sequence"/>
</dbReference>
<dbReference type="GO" id="GO:0005774">
    <property type="term" value="C:vacuolar membrane"/>
    <property type="evidence" value="ECO:0007669"/>
    <property type="project" value="TreeGrafter"/>
</dbReference>
<keyword evidence="2 6" id="KW-0812">Transmembrane</keyword>
<evidence type="ECO:0000256" key="2">
    <source>
        <dbReference type="ARBA" id="ARBA00022692"/>
    </source>
</evidence>
<dbReference type="EMBL" id="CAJGYM010000003">
    <property type="protein sequence ID" value="CAD6185878.1"/>
    <property type="molecule type" value="Genomic_DNA"/>
</dbReference>
<evidence type="ECO:0000256" key="3">
    <source>
        <dbReference type="ARBA" id="ARBA00022989"/>
    </source>
</evidence>
<protein>
    <recommendedName>
        <fullName evidence="7">Amino acid transporter transmembrane domain-containing protein</fullName>
    </recommendedName>
</protein>
<dbReference type="InterPro" id="IPR013057">
    <property type="entry name" value="AA_transpt_TM"/>
</dbReference>
<dbReference type="PANTHER" id="PTHR22950:SF349">
    <property type="entry name" value="AMINO ACID TRANSPORTER TRANSMEMBRANE DOMAIN-CONTAINING PROTEIN"/>
    <property type="match status" value="1"/>
</dbReference>
<dbReference type="Pfam" id="PF01490">
    <property type="entry name" value="Aa_trans"/>
    <property type="match status" value="1"/>
</dbReference>
<keyword evidence="9" id="KW-1185">Reference proteome</keyword>
<comment type="caution">
    <text evidence="8">The sequence shown here is derived from an EMBL/GenBank/DDBJ whole genome shotgun (WGS) entry which is preliminary data.</text>
</comment>
<evidence type="ECO:0000256" key="4">
    <source>
        <dbReference type="ARBA" id="ARBA00023136"/>
    </source>
</evidence>
<keyword evidence="3 6" id="KW-1133">Transmembrane helix</keyword>
<sequence length="145" mass="16115">MSNPVREGYREFENEPEPGDRPAPPNNTSTLQEDTSLFHDRTQTENSLSPEQAFIHMVKAMLGTGLLSLPLAFKHSGLFLGLILTILICLICLYCMRQVVFLPPILFATEMAETSSITRTFCAGPWKWVLLGSDATDISSSNFSM</sequence>